<dbReference type="PANTHER" id="PTHR33317">
    <property type="entry name" value="POLYNUCLEOTIDYL TRANSFERASE, RIBONUCLEASE H-LIKE SUPERFAMILY PROTEIN"/>
    <property type="match status" value="1"/>
</dbReference>
<dbReference type="InterPro" id="IPR005227">
    <property type="entry name" value="YqgF"/>
</dbReference>
<dbReference type="EMBL" id="JPSP01000012">
    <property type="protein sequence ID" value="KFF41176.1"/>
    <property type="molecule type" value="Genomic_DNA"/>
</dbReference>
<dbReference type="GO" id="GO:0004518">
    <property type="term" value="F:nuclease activity"/>
    <property type="evidence" value="ECO:0007669"/>
    <property type="project" value="UniProtKB-KW"/>
</dbReference>
<protein>
    <recommendedName>
        <fullName evidence="5">Putative pre-16S rRNA nuclease</fullName>
        <ecNumber evidence="5">3.1.-.-</ecNumber>
    </recommendedName>
</protein>
<dbReference type="HAMAP" id="MF_00651">
    <property type="entry name" value="Nuclease_YqgF"/>
    <property type="match status" value="1"/>
</dbReference>
<evidence type="ECO:0000256" key="4">
    <source>
        <dbReference type="ARBA" id="ARBA00022801"/>
    </source>
</evidence>
<keyword evidence="3 5" id="KW-0540">Nuclease</keyword>
<reference evidence="7 8" key="1">
    <citation type="submission" date="2014-08" db="EMBL/GenBank/DDBJ databases">
        <title>Comparative genomics reveals surprising divergence of two closely related strains of uncultivated UCYN-A cyanobacteria.</title>
        <authorList>
            <person name="Bombar D."/>
            <person name="Heller P."/>
            <person name="Sanchez-Baracaldo P."/>
            <person name="Carter B.J."/>
            <person name="Zert J.P."/>
        </authorList>
    </citation>
    <scope>NUCLEOTIDE SEQUENCE [LARGE SCALE GENOMIC DNA]</scope>
</reference>
<evidence type="ECO:0000256" key="2">
    <source>
        <dbReference type="ARBA" id="ARBA00022517"/>
    </source>
</evidence>
<keyword evidence="2 5" id="KW-0690">Ribosome biogenesis</keyword>
<sequence>MTEKICVLGLDIGNKRIGVAGCDGTGLIATELITIHRQSFLSDIEQIKKIIKEREITKLIIGLPILADGNLGSQAKQIQKFGNRISTVLNLAIEYIDERFSSLEAESELKAQRKYSSYNKGLIDSYAAKIILQRWLDQRHITF</sequence>
<dbReference type="EC" id="3.1.-.-" evidence="5"/>
<dbReference type="SUPFAM" id="SSF53098">
    <property type="entry name" value="Ribonuclease H-like"/>
    <property type="match status" value="1"/>
</dbReference>
<comment type="similarity">
    <text evidence="5">Belongs to the YqgF HJR family.</text>
</comment>
<dbReference type="AlphaFoldDB" id="A0A086CG62"/>
<organism evidence="7 8">
    <name type="scientific">Candidatus Atelocyanobacterium thalassa isolate SIO64986</name>
    <dbReference type="NCBI Taxonomy" id="1527444"/>
    <lineage>
        <taxon>Bacteria</taxon>
        <taxon>Bacillati</taxon>
        <taxon>Cyanobacteriota</taxon>
        <taxon>Cyanophyceae</taxon>
        <taxon>Oscillatoriophycideae</taxon>
        <taxon>Chroococcales</taxon>
        <taxon>Aphanothecaceae</taxon>
        <taxon>Candidatus Atelocyanobacterium</taxon>
        <taxon>Candidatus Atelocyanobacterium thalassae</taxon>
    </lineage>
</organism>
<comment type="caution">
    <text evidence="7">The sequence shown here is derived from an EMBL/GenBank/DDBJ whole genome shotgun (WGS) entry which is preliminary data.</text>
</comment>
<evidence type="ECO:0000256" key="1">
    <source>
        <dbReference type="ARBA" id="ARBA00022490"/>
    </source>
</evidence>
<dbReference type="PANTHER" id="PTHR33317:SF4">
    <property type="entry name" value="POLYNUCLEOTIDYL TRANSFERASE, RIBONUCLEASE H-LIKE SUPERFAMILY PROTEIN"/>
    <property type="match status" value="1"/>
</dbReference>
<comment type="function">
    <text evidence="5">Could be a nuclease involved in processing of the 5'-end of pre-16S rRNA.</text>
</comment>
<evidence type="ECO:0000256" key="3">
    <source>
        <dbReference type="ARBA" id="ARBA00022722"/>
    </source>
</evidence>
<comment type="subcellular location">
    <subcellularLocation>
        <location evidence="5">Cytoplasm</location>
    </subcellularLocation>
</comment>
<dbReference type="Pfam" id="PF03652">
    <property type="entry name" value="RuvX"/>
    <property type="match status" value="1"/>
</dbReference>
<dbReference type="InterPro" id="IPR012337">
    <property type="entry name" value="RNaseH-like_sf"/>
</dbReference>
<dbReference type="GO" id="GO:0016788">
    <property type="term" value="F:hydrolase activity, acting on ester bonds"/>
    <property type="evidence" value="ECO:0007669"/>
    <property type="project" value="UniProtKB-UniRule"/>
</dbReference>
<name>A0A086CG62_9CHRO</name>
<dbReference type="NCBIfam" id="TIGR00250">
    <property type="entry name" value="RNAse_H_YqgF"/>
    <property type="match status" value="1"/>
</dbReference>
<keyword evidence="4 5" id="KW-0378">Hydrolase</keyword>
<feature type="domain" description="YqgF/RNase H-like" evidence="6">
    <location>
        <begin position="5"/>
        <end position="105"/>
    </location>
</feature>
<proteinExistence type="inferred from homology"/>
<evidence type="ECO:0000313" key="7">
    <source>
        <dbReference type="EMBL" id="KFF41176.1"/>
    </source>
</evidence>
<dbReference type="PATRIC" id="fig|1527444.3.peg.950"/>
<evidence type="ECO:0000259" key="6">
    <source>
        <dbReference type="SMART" id="SM00732"/>
    </source>
</evidence>
<dbReference type="InterPro" id="IPR037027">
    <property type="entry name" value="YqgF/RNaseH-like_dom_sf"/>
</dbReference>
<dbReference type="SMART" id="SM00732">
    <property type="entry name" value="YqgFc"/>
    <property type="match status" value="1"/>
</dbReference>
<evidence type="ECO:0000313" key="8">
    <source>
        <dbReference type="Proteomes" id="UP000028922"/>
    </source>
</evidence>
<evidence type="ECO:0000256" key="5">
    <source>
        <dbReference type="HAMAP-Rule" id="MF_00651"/>
    </source>
</evidence>
<dbReference type="Proteomes" id="UP000028922">
    <property type="component" value="Unassembled WGS sequence"/>
</dbReference>
<dbReference type="eggNOG" id="COG0816">
    <property type="taxonomic scope" value="Bacteria"/>
</dbReference>
<dbReference type="GO" id="GO:0000967">
    <property type="term" value="P:rRNA 5'-end processing"/>
    <property type="evidence" value="ECO:0007669"/>
    <property type="project" value="UniProtKB-UniRule"/>
</dbReference>
<dbReference type="Gene3D" id="3.30.420.140">
    <property type="entry name" value="YqgF/RNase H-like domain"/>
    <property type="match status" value="1"/>
</dbReference>
<dbReference type="InterPro" id="IPR006641">
    <property type="entry name" value="YqgF/RNaseH-like_dom"/>
</dbReference>
<accession>A0A086CG62</accession>
<dbReference type="CDD" id="cd16964">
    <property type="entry name" value="YqgF"/>
    <property type="match status" value="1"/>
</dbReference>
<dbReference type="GO" id="GO:0005829">
    <property type="term" value="C:cytosol"/>
    <property type="evidence" value="ECO:0007669"/>
    <property type="project" value="TreeGrafter"/>
</dbReference>
<dbReference type="STRING" id="1527444.ucyna2_00999"/>
<keyword evidence="1 5" id="KW-0963">Cytoplasm</keyword>
<gene>
    <name evidence="7" type="ORF">ucyna2_00999</name>
</gene>